<name>A0ABR1VPK6_9PEZI</name>
<proteinExistence type="inferred from homology"/>
<dbReference type="Gene3D" id="1.10.630.10">
    <property type="entry name" value="Cytochrome P450"/>
    <property type="match status" value="1"/>
</dbReference>
<keyword evidence="3" id="KW-0349">Heme</keyword>
<dbReference type="InterPro" id="IPR001128">
    <property type="entry name" value="Cyt_P450"/>
</dbReference>
<comment type="similarity">
    <text evidence="2">Belongs to the cytochrome P450 family.</text>
</comment>
<keyword evidence="5" id="KW-0408">Iron</keyword>
<keyword evidence="4" id="KW-0479">Metal-binding</keyword>
<gene>
    <name evidence="8" type="ORF">PG996_005187</name>
</gene>
<organism evidence="8 9">
    <name type="scientific">Apiospora saccharicola</name>
    <dbReference type="NCBI Taxonomy" id="335842"/>
    <lineage>
        <taxon>Eukaryota</taxon>
        <taxon>Fungi</taxon>
        <taxon>Dikarya</taxon>
        <taxon>Ascomycota</taxon>
        <taxon>Pezizomycotina</taxon>
        <taxon>Sordariomycetes</taxon>
        <taxon>Xylariomycetidae</taxon>
        <taxon>Amphisphaeriales</taxon>
        <taxon>Apiosporaceae</taxon>
        <taxon>Apiospora</taxon>
    </lineage>
</organism>
<comment type="cofactor">
    <cofactor evidence="1">
        <name>heme</name>
        <dbReference type="ChEBI" id="CHEBI:30413"/>
    </cofactor>
</comment>
<evidence type="ECO:0000256" key="7">
    <source>
        <dbReference type="SAM" id="Phobius"/>
    </source>
</evidence>
<evidence type="ECO:0000313" key="8">
    <source>
        <dbReference type="EMBL" id="KAK8071839.1"/>
    </source>
</evidence>
<feature type="transmembrane region" description="Helical" evidence="7">
    <location>
        <begin position="12"/>
        <end position="30"/>
    </location>
</feature>
<dbReference type="PANTHER" id="PTHR24305:SF232">
    <property type="entry name" value="P450, PUTATIVE (EUROFUNG)-RELATED"/>
    <property type="match status" value="1"/>
</dbReference>
<dbReference type="Proteomes" id="UP001446871">
    <property type="component" value="Unassembled WGS sequence"/>
</dbReference>
<dbReference type="EMBL" id="JAQQWM010000003">
    <property type="protein sequence ID" value="KAK8071839.1"/>
    <property type="molecule type" value="Genomic_DNA"/>
</dbReference>
<dbReference type="Pfam" id="PF00067">
    <property type="entry name" value="p450"/>
    <property type="match status" value="2"/>
</dbReference>
<keyword evidence="7" id="KW-1133">Transmembrane helix</keyword>
<keyword evidence="7" id="KW-0472">Membrane</keyword>
<feature type="region of interest" description="Disordered" evidence="6">
    <location>
        <begin position="463"/>
        <end position="497"/>
    </location>
</feature>
<dbReference type="PANTHER" id="PTHR24305">
    <property type="entry name" value="CYTOCHROME P450"/>
    <property type="match status" value="1"/>
</dbReference>
<dbReference type="InterPro" id="IPR050121">
    <property type="entry name" value="Cytochrome_P450_monoxygenase"/>
</dbReference>
<dbReference type="SUPFAM" id="SSF48264">
    <property type="entry name" value="Cytochrome P450"/>
    <property type="match status" value="2"/>
</dbReference>
<reference evidence="8 9" key="1">
    <citation type="submission" date="2023-01" db="EMBL/GenBank/DDBJ databases">
        <title>Analysis of 21 Apiospora genomes using comparative genomics revels a genus with tremendous synthesis potential of carbohydrate active enzymes and secondary metabolites.</title>
        <authorList>
            <person name="Sorensen T."/>
        </authorList>
    </citation>
    <scope>NUCLEOTIDE SEQUENCE [LARGE SCALE GENOMIC DNA]</scope>
    <source>
        <strain evidence="8 9">CBS 83171</strain>
    </source>
</reference>
<protein>
    <submittedName>
        <fullName evidence="8">Cytochrome P450</fullName>
    </submittedName>
</protein>
<evidence type="ECO:0000313" key="9">
    <source>
        <dbReference type="Proteomes" id="UP001446871"/>
    </source>
</evidence>
<evidence type="ECO:0000256" key="4">
    <source>
        <dbReference type="ARBA" id="ARBA00022723"/>
    </source>
</evidence>
<keyword evidence="9" id="KW-1185">Reference proteome</keyword>
<comment type="caution">
    <text evidence="8">The sequence shown here is derived from an EMBL/GenBank/DDBJ whole genome shotgun (WGS) entry which is preliminary data.</text>
</comment>
<dbReference type="InterPro" id="IPR036396">
    <property type="entry name" value="Cyt_P450_sf"/>
</dbReference>
<evidence type="ECO:0000256" key="1">
    <source>
        <dbReference type="ARBA" id="ARBA00001971"/>
    </source>
</evidence>
<evidence type="ECO:0000256" key="5">
    <source>
        <dbReference type="ARBA" id="ARBA00023004"/>
    </source>
</evidence>
<accession>A0ABR1VPK6</accession>
<evidence type="ECO:0000256" key="6">
    <source>
        <dbReference type="SAM" id="MobiDB-lite"/>
    </source>
</evidence>
<evidence type="ECO:0000256" key="2">
    <source>
        <dbReference type="ARBA" id="ARBA00010617"/>
    </source>
</evidence>
<evidence type="ECO:0000256" key="3">
    <source>
        <dbReference type="ARBA" id="ARBA00022617"/>
    </source>
</evidence>
<sequence length="604" mass="68176">MPFGVAVTMSTILPLFVVIGACYGLYLWLLPKPIPGIPFNPEAARSLLGDLPSMLEDVKATGEIYVWCCKQLSKMKSPIGQVFVTPFGRPWVLLADLSETKEILAHRRGEWDKSHYLSDGLASLDNFHGRFVTGPKFRANRQLTRELTSTRFFRDHAGPAAFRAGLELTRLLEAKAQLAQGRPFCAKQEMARALLRENWPMALTPQIELVQSMIKSEGDTPDIRLGPLEDQPVLFPKARSGELTDAICETLNIVEMTFNAIMPKLQHWLWSKRAWYKRLSEIKRRCFREQVATALRNMQSGHVVTGAEHMLKQEEGLARKEGREPDFDRQNIRDEMFGNMAGGHHTTGGSLQWLVKYLSDLPHVQKNLRHTLYATLADARREGRLFTSEELEDAKLPYLDVVLEEMLRLNTMPTTREAQCDTHVLGRPVKKGTEVFFFTPLGPLLQSAEYAATAAADGGAVKRSLDHHNNNRNNIIRNHDDDDGDDGKKTQRPDPALFEPRRWLVRKEKDGKGGVEGEGGEEEGDGLLAEHVDFDGTAEPRLGYGLGPRACWGRRVAMTEMRVIVPMLVWTFELQKCPPSLSTYAAHEAIARMPDQCYLRLRKL</sequence>
<keyword evidence="7" id="KW-0812">Transmembrane</keyword>